<keyword evidence="3" id="KW-0498">Mitosis</keyword>
<evidence type="ECO:0000313" key="9">
    <source>
        <dbReference type="EMBL" id="KAG2193777.1"/>
    </source>
</evidence>
<evidence type="ECO:0000313" key="10">
    <source>
        <dbReference type="Proteomes" id="UP000603453"/>
    </source>
</evidence>
<dbReference type="GO" id="GO:0031145">
    <property type="term" value="P:anaphase-promoting complex-dependent catabolic process"/>
    <property type="evidence" value="ECO:0007669"/>
    <property type="project" value="TreeGrafter"/>
</dbReference>
<protein>
    <recommendedName>
        <fullName evidence="8">Cdc23 domain-containing protein</fullName>
    </recommendedName>
</protein>
<evidence type="ECO:0000256" key="3">
    <source>
        <dbReference type="ARBA" id="ARBA00022776"/>
    </source>
</evidence>
<name>A0A8H7UTR3_9FUNG</name>
<dbReference type="Proteomes" id="UP000603453">
    <property type="component" value="Unassembled WGS sequence"/>
</dbReference>
<dbReference type="InterPro" id="IPR011990">
    <property type="entry name" value="TPR-like_helical_dom_sf"/>
</dbReference>
<keyword evidence="2" id="KW-0677">Repeat</keyword>
<keyword evidence="1" id="KW-0132">Cell division</keyword>
<dbReference type="GO" id="GO:0016567">
    <property type="term" value="P:protein ubiquitination"/>
    <property type="evidence" value="ECO:0007669"/>
    <property type="project" value="TreeGrafter"/>
</dbReference>
<feature type="non-terminal residue" evidence="9">
    <location>
        <position position="1"/>
    </location>
</feature>
<dbReference type="SUPFAM" id="SSF48452">
    <property type="entry name" value="TPR-like"/>
    <property type="match status" value="2"/>
</dbReference>
<accession>A0A8H7UTR3</accession>
<keyword evidence="6" id="KW-0131">Cell cycle</keyword>
<keyword evidence="10" id="KW-1185">Reference proteome</keyword>
<evidence type="ECO:0000259" key="8">
    <source>
        <dbReference type="Pfam" id="PF04049"/>
    </source>
</evidence>
<comment type="caution">
    <text evidence="9">The sequence shown here is derived from an EMBL/GenBank/DDBJ whole genome shotgun (WGS) entry which is preliminary data.</text>
</comment>
<dbReference type="InterPro" id="IPR007192">
    <property type="entry name" value="APC8"/>
</dbReference>
<evidence type="ECO:0000256" key="2">
    <source>
        <dbReference type="ARBA" id="ARBA00022737"/>
    </source>
</evidence>
<dbReference type="EMBL" id="JAEPRD010000217">
    <property type="protein sequence ID" value="KAG2193777.1"/>
    <property type="molecule type" value="Genomic_DNA"/>
</dbReference>
<dbReference type="GO" id="GO:0051301">
    <property type="term" value="P:cell division"/>
    <property type="evidence" value="ECO:0007669"/>
    <property type="project" value="UniProtKB-KW"/>
</dbReference>
<dbReference type="Gene3D" id="1.25.40.10">
    <property type="entry name" value="Tetratricopeptide repeat domain"/>
    <property type="match status" value="2"/>
</dbReference>
<dbReference type="PROSITE" id="PS50005">
    <property type="entry name" value="TPR"/>
    <property type="match status" value="1"/>
</dbReference>
<dbReference type="Pfam" id="PF13414">
    <property type="entry name" value="TPR_11"/>
    <property type="match status" value="1"/>
</dbReference>
<dbReference type="GO" id="GO:0045842">
    <property type="term" value="P:positive regulation of mitotic metaphase/anaphase transition"/>
    <property type="evidence" value="ECO:0007669"/>
    <property type="project" value="TreeGrafter"/>
</dbReference>
<keyword evidence="4" id="KW-0833">Ubl conjugation pathway</keyword>
<dbReference type="GO" id="GO:0005680">
    <property type="term" value="C:anaphase-promoting complex"/>
    <property type="evidence" value="ECO:0007669"/>
    <property type="project" value="InterPro"/>
</dbReference>
<sequence>MILTDEAVSSFKTQLQQSIVVCAERCLFNSVKWATEILDGIRPDLLDKKSAFTKTEAHLPTVSIYHNPYEIQFPALTELEYNRYQYAKALFQMRQFDGVTSILEGFKSPRLYFLRLYSKYLAGEKRKEEATQDILGTTEDSREHNAELMPLENELRKDNDNNELDSFSLYLYGAILRKRDNNVKASIVLLESIRKYEYNWSAWAELAMLVKTQKQFDDIRALLNRCMGTSIIKEFFLAKLCIDLHQPTSLFREIMGPLTEYFPNSPYVTSQWAKMFYENMDYVASASFFEDLRESHPARLEDMDIYSNLLYLQGSRDKLCTLALECGKIDKYRAETCCVRANYYGSKREMSKSIEYFKRALKLNQSYPLVWTLLGHDYIEDNNTTAAIECYRRAVSINNRDFRGWYGLGQAHECLNLPYDAMFYYEKATDIRPNDSRMWKALAGCYKGLQQEKEMQDCYTRAVACDKAGKNSAMIQVGKIYEKMGKTNMAINYYHGVWDQMKHGEITSDLADISLKLAKYAMIQQNYNNAELYAKTALDAEHPYHEMAREILDEI</sequence>
<reference evidence="9" key="1">
    <citation type="submission" date="2020-12" db="EMBL/GenBank/DDBJ databases">
        <title>Metabolic potential, ecology and presence of endohyphal bacteria is reflected in genomic diversity of Mucoromycotina.</title>
        <authorList>
            <person name="Muszewska A."/>
            <person name="Okrasinska A."/>
            <person name="Steczkiewicz K."/>
            <person name="Drgas O."/>
            <person name="Orlowska M."/>
            <person name="Perlinska-Lenart U."/>
            <person name="Aleksandrzak-Piekarczyk T."/>
            <person name="Szatraj K."/>
            <person name="Zielenkiewicz U."/>
            <person name="Pilsyk S."/>
            <person name="Malc E."/>
            <person name="Mieczkowski P."/>
            <person name="Kruszewska J.S."/>
            <person name="Biernat P."/>
            <person name="Pawlowska J."/>
        </authorList>
    </citation>
    <scope>NUCLEOTIDE SEQUENCE</scope>
    <source>
        <strain evidence="9">WA0000017839</strain>
    </source>
</reference>
<dbReference type="PANTHER" id="PTHR12558:SF10">
    <property type="entry name" value="CELL DIVISION CYCLE PROTEIN 23 HOMOLOG"/>
    <property type="match status" value="1"/>
</dbReference>
<feature type="repeat" description="TPR" evidence="7">
    <location>
        <begin position="368"/>
        <end position="401"/>
    </location>
</feature>
<keyword evidence="5 7" id="KW-0802">TPR repeat</keyword>
<dbReference type="Pfam" id="PF04049">
    <property type="entry name" value="ANAPC8"/>
    <property type="match status" value="1"/>
</dbReference>
<dbReference type="SMART" id="SM00028">
    <property type="entry name" value="TPR"/>
    <property type="match status" value="5"/>
</dbReference>
<feature type="domain" description="Cdc23" evidence="8">
    <location>
        <begin position="11"/>
        <end position="273"/>
    </location>
</feature>
<evidence type="ECO:0000256" key="6">
    <source>
        <dbReference type="ARBA" id="ARBA00023306"/>
    </source>
</evidence>
<evidence type="ECO:0000256" key="7">
    <source>
        <dbReference type="PROSITE-ProRule" id="PRU00339"/>
    </source>
</evidence>
<dbReference type="PANTHER" id="PTHR12558">
    <property type="entry name" value="CELL DIVISION CYCLE 16,23,27"/>
    <property type="match status" value="1"/>
</dbReference>
<proteinExistence type="predicted"/>
<evidence type="ECO:0000256" key="5">
    <source>
        <dbReference type="ARBA" id="ARBA00022803"/>
    </source>
</evidence>
<dbReference type="OrthoDB" id="10262026at2759"/>
<organism evidence="9 10">
    <name type="scientific">Mucor saturninus</name>
    <dbReference type="NCBI Taxonomy" id="64648"/>
    <lineage>
        <taxon>Eukaryota</taxon>
        <taxon>Fungi</taxon>
        <taxon>Fungi incertae sedis</taxon>
        <taxon>Mucoromycota</taxon>
        <taxon>Mucoromycotina</taxon>
        <taxon>Mucoromycetes</taxon>
        <taxon>Mucorales</taxon>
        <taxon>Mucorineae</taxon>
        <taxon>Mucoraceae</taxon>
        <taxon>Mucor</taxon>
    </lineage>
</organism>
<evidence type="ECO:0000256" key="1">
    <source>
        <dbReference type="ARBA" id="ARBA00022618"/>
    </source>
</evidence>
<dbReference type="Pfam" id="PF13181">
    <property type="entry name" value="TPR_8"/>
    <property type="match status" value="2"/>
</dbReference>
<dbReference type="InterPro" id="IPR019734">
    <property type="entry name" value="TPR_rpt"/>
</dbReference>
<gene>
    <name evidence="9" type="ORF">INT47_006059</name>
</gene>
<dbReference type="AlphaFoldDB" id="A0A8H7UTR3"/>
<evidence type="ECO:0000256" key="4">
    <source>
        <dbReference type="ARBA" id="ARBA00022786"/>
    </source>
</evidence>